<evidence type="ECO:0000313" key="2">
    <source>
        <dbReference type="EMBL" id="KAK6618503.1"/>
    </source>
</evidence>
<dbReference type="EMBL" id="JAWJWE010000042">
    <property type="protein sequence ID" value="KAK6618503.1"/>
    <property type="molecule type" value="Genomic_DNA"/>
</dbReference>
<proteinExistence type="predicted"/>
<accession>A0AAN8NW74</accession>
<protein>
    <submittedName>
        <fullName evidence="2">Uncharacterized protein</fullName>
    </submittedName>
</protein>
<gene>
    <name evidence="2" type="ORF">RUM43_013696</name>
</gene>
<evidence type="ECO:0000313" key="3">
    <source>
        <dbReference type="Proteomes" id="UP001372834"/>
    </source>
</evidence>
<reference evidence="2 3" key="1">
    <citation type="submission" date="2023-10" db="EMBL/GenBank/DDBJ databases">
        <title>Genomes of two closely related lineages of the louse Polyplax serrata with different host specificities.</title>
        <authorList>
            <person name="Martinu J."/>
            <person name="Tarabai H."/>
            <person name="Stefka J."/>
            <person name="Hypsa V."/>
        </authorList>
    </citation>
    <scope>NUCLEOTIDE SEQUENCE [LARGE SCALE GENOMIC DNA]</scope>
    <source>
        <strain evidence="2">HR10_N</strain>
    </source>
</reference>
<dbReference type="AlphaFoldDB" id="A0AAN8NW74"/>
<feature type="region of interest" description="Disordered" evidence="1">
    <location>
        <begin position="63"/>
        <end position="87"/>
    </location>
</feature>
<feature type="non-terminal residue" evidence="2">
    <location>
        <position position="87"/>
    </location>
</feature>
<organism evidence="2 3">
    <name type="scientific">Polyplax serrata</name>
    <name type="common">Common mouse louse</name>
    <dbReference type="NCBI Taxonomy" id="468196"/>
    <lineage>
        <taxon>Eukaryota</taxon>
        <taxon>Metazoa</taxon>
        <taxon>Ecdysozoa</taxon>
        <taxon>Arthropoda</taxon>
        <taxon>Hexapoda</taxon>
        <taxon>Insecta</taxon>
        <taxon>Pterygota</taxon>
        <taxon>Neoptera</taxon>
        <taxon>Paraneoptera</taxon>
        <taxon>Psocodea</taxon>
        <taxon>Troctomorpha</taxon>
        <taxon>Phthiraptera</taxon>
        <taxon>Anoplura</taxon>
        <taxon>Polyplacidae</taxon>
        <taxon>Polyplax</taxon>
    </lineage>
</organism>
<name>A0AAN8NW74_POLSC</name>
<comment type="caution">
    <text evidence="2">The sequence shown here is derived from an EMBL/GenBank/DDBJ whole genome shotgun (WGS) entry which is preliminary data.</text>
</comment>
<evidence type="ECO:0000256" key="1">
    <source>
        <dbReference type="SAM" id="MobiDB-lite"/>
    </source>
</evidence>
<dbReference type="Proteomes" id="UP001372834">
    <property type="component" value="Unassembled WGS sequence"/>
</dbReference>
<sequence length="87" mass="9189">MKIRAEVSEPAKIQNLNGNLGDLLPAAEAGAFEKALPVGGLWRRRRKPKPGLVIIKPAEKVGGGNKKEMPFGQPLFAGESGSPGKKS</sequence>